<dbReference type="Proteomes" id="UP001324427">
    <property type="component" value="Unassembled WGS sequence"/>
</dbReference>
<evidence type="ECO:0000256" key="1">
    <source>
        <dbReference type="SAM" id="MobiDB-lite"/>
    </source>
</evidence>
<dbReference type="EMBL" id="JAVFHQ010000012">
    <property type="protein sequence ID" value="KAK4547003.1"/>
    <property type="molecule type" value="Genomic_DNA"/>
</dbReference>
<protein>
    <submittedName>
        <fullName evidence="3">Uncharacterized protein</fullName>
    </submittedName>
</protein>
<reference evidence="3 4" key="1">
    <citation type="submission" date="2021-11" db="EMBL/GenBank/DDBJ databases">
        <title>Black yeast isolated from Biological Soil Crust.</title>
        <authorList>
            <person name="Kurbessoian T."/>
        </authorList>
    </citation>
    <scope>NUCLEOTIDE SEQUENCE [LARGE SCALE GENOMIC DNA]</scope>
    <source>
        <strain evidence="3 4">CCFEE 5522</strain>
    </source>
</reference>
<gene>
    <name evidence="3" type="ORF">LTR36_001223</name>
</gene>
<evidence type="ECO:0000313" key="3">
    <source>
        <dbReference type="EMBL" id="KAK4547003.1"/>
    </source>
</evidence>
<keyword evidence="2" id="KW-0732">Signal</keyword>
<feature type="region of interest" description="Disordered" evidence="1">
    <location>
        <begin position="35"/>
        <end position="61"/>
    </location>
</feature>
<comment type="caution">
    <text evidence="3">The sequence shown here is derived from an EMBL/GenBank/DDBJ whole genome shotgun (WGS) entry which is preliminary data.</text>
</comment>
<name>A0AAV9JN63_9PEZI</name>
<evidence type="ECO:0000313" key="4">
    <source>
        <dbReference type="Proteomes" id="UP001324427"/>
    </source>
</evidence>
<dbReference type="AlphaFoldDB" id="A0AAV9JN63"/>
<evidence type="ECO:0000256" key="2">
    <source>
        <dbReference type="SAM" id="SignalP"/>
    </source>
</evidence>
<accession>A0AAV9JN63</accession>
<feature type="chain" id="PRO_5043474299" evidence="2">
    <location>
        <begin position="21"/>
        <end position="242"/>
    </location>
</feature>
<proteinExistence type="predicted"/>
<sequence length="242" mass="25083">MKTAICLAAALCALATSASPARILPSPLSSLLATPSSTGIVTGTPTRTSTGMEERDFDICPTTSYRTPDATATSTIDCQGRELLLTGVPLALLPIPCRPTTIWADMETVSECAASPSVTATVTGTVGAAPTLRQTLTSPAKPAPTAKTLEQNLPRCTSTVTVEKNGLHCHMTEYKSATTTSVDCKGCALATRTHTPGLLELPHNACLPFITTTTLDVETHTRCAASPSMTATADVMASSWSA</sequence>
<organism evidence="3 4">
    <name type="scientific">Oleoguttula mirabilis</name>
    <dbReference type="NCBI Taxonomy" id="1507867"/>
    <lineage>
        <taxon>Eukaryota</taxon>
        <taxon>Fungi</taxon>
        <taxon>Dikarya</taxon>
        <taxon>Ascomycota</taxon>
        <taxon>Pezizomycotina</taxon>
        <taxon>Dothideomycetes</taxon>
        <taxon>Dothideomycetidae</taxon>
        <taxon>Mycosphaerellales</taxon>
        <taxon>Teratosphaeriaceae</taxon>
        <taxon>Oleoguttula</taxon>
    </lineage>
</organism>
<keyword evidence="4" id="KW-1185">Reference proteome</keyword>
<feature type="signal peptide" evidence="2">
    <location>
        <begin position="1"/>
        <end position="20"/>
    </location>
</feature>
<feature type="compositionally biased region" description="Polar residues" evidence="1">
    <location>
        <begin position="38"/>
        <end position="51"/>
    </location>
</feature>